<feature type="transmembrane region" description="Helical" evidence="1">
    <location>
        <begin position="35"/>
        <end position="61"/>
    </location>
</feature>
<evidence type="ECO:0000313" key="3">
    <source>
        <dbReference type="Proteomes" id="UP000193623"/>
    </source>
</evidence>
<keyword evidence="1" id="KW-0812">Transmembrane</keyword>
<evidence type="ECO:0000313" key="2">
    <source>
        <dbReference type="EMBL" id="SLN19870.1"/>
    </source>
</evidence>
<sequence>MTPSAVLAIIWVLLATATALLPMRFQYGPGVALLIAAPVLIVWLGFDFGWLWVVPATLAFASMFRNPLRYFWARFRGHDGEVPK</sequence>
<evidence type="ECO:0000256" key="1">
    <source>
        <dbReference type="SAM" id="Phobius"/>
    </source>
</evidence>
<dbReference type="Pfam" id="PF10658">
    <property type="entry name" value="DUF2484"/>
    <property type="match status" value="1"/>
</dbReference>
<accession>A0A1Y5RL78</accession>
<dbReference type="OrthoDB" id="7869914at2"/>
<keyword evidence="1" id="KW-0472">Membrane</keyword>
<name>A0A1Y5RL78_9RHOB</name>
<gene>
    <name evidence="2" type="ORF">PSJ8397_00722</name>
</gene>
<protein>
    <recommendedName>
        <fullName evidence="4">UDP-N-acetylmuramate--alanine ligase</fullName>
    </recommendedName>
</protein>
<organism evidence="2 3">
    <name type="scientific">Pseudooctadecabacter jejudonensis</name>
    <dbReference type="NCBI Taxonomy" id="1391910"/>
    <lineage>
        <taxon>Bacteria</taxon>
        <taxon>Pseudomonadati</taxon>
        <taxon>Pseudomonadota</taxon>
        <taxon>Alphaproteobacteria</taxon>
        <taxon>Rhodobacterales</taxon>
        <taxon>Paracoccaceae</taxon>
        <taxon>Pseudooctadecabacter</taxon>
    </lineage>
</organism>
<reference evidence="2 3" key="1">
    <citation type="submission" date="2017-03" db="EMBL/GenBank/DDBJ databases">
        <authorList>
            <person name="Afonso C.L."/>
            <person name="Miller P.J."/>
            <person name="Scott M.A."/>
            <person name="Spackman E."/>
            <person name="Goraichik I."/>
            <person name="Dimitrov K.M."/>
            <person name="Suarez D.L."/>
            <person name="Swayne D.E."/>
        </authorList>
    </citation>
    <scope>NUCLEOTIDE SEQUENCE [LARGE SCALE GENOMIC DNA]</scope>
    <source>
        <strain evidence="2 3">CECT 8397</strain>
    </source>
</reference>
<dbReference type="Proteomes" id="UP000193623">
    <property type="component" value="Unassembled WGS sequence"/>
</dbReference>
<keyword evidence="3" id="KW-1185">Reference proteome</keyword>
<evidence type="ECO:0008006" key="4">
    <source>
        <dbReference type="Google" id="ProtNLM"/>
    </source>
</evidence>
<dbReference type="AlphaFoldDB" id="A0A1Y5RL78"/>
<proteinExistence type="predicted"/>
<keyword evidence="1" id="KW-1133">Transmembrane helix</keyword>
<dbReference type="EMBL" id="FWFT01000001">
    <property type="protein sequence ID" value="SLN19870.1"/>
    <property type="molecule type" value="Genomic_DNA"/>
</dbReference>
<dbReference type="RefSeq" id="WP_085863153.1">
    <property type="nucleotide sequence ID" value="NZ_FWFT01000001.1"/>
</dbReference>
<dbReference type="InterPro" id="IPR018919">
    <property type="entry name" value="DUF2484"/>
</dbReference>